<keyword evidence="3" id="KW-1185">Reference proteome</keyword>
<dbReference type="AlphaFoldDB" id="A0AAD4UPD1"/>
<organism evidence="2 3">
    <name type="scientific">Ovis ammon polii</name>
    <dbReference type="NCBI Taxonomy" id="230172"/>
    <lineage>
        <taxon>Eukaryota</taxon>
        <taxon>Metazoa</taxon>
        <taxon>Chordata</taxon>
        <taxon>Craniata</taxon>
        <taxon>Vertebrata</taxon>
        <taxon>Euteleostomi</taxon>
        <taxon>Mammalia</taxon>
        <taxon>Eutheria</taxon>
        <taxon>Laurasiatheria</taxon>
        <taxon>Artiodactyla</taxon>
        <taxon>Ruminantia</taxon>
        <taxon>Pecora</taxon>
        <taxon>Bovidae</taxon>
        <taxon>Caprinae</taxon>
        <taxon>Ovis</taxon>
    </lineage>
</organism>
<reference evidence="2" key="1">
    <citation type="submission" date="2022-03" db="EMBL/GenBank/DDBJ databases">
        <title>Genomic analyses of argali, domestic sheep and their hybrids provide insights into chromosomal evolution, heterosis and genetic basis of agronomic traits.</title>
        <authorList>
            <person name="Li M."/>
        </authorList>
    </citation>
    <scope>NUCLEOTIDE SEQUENCE</scope>
    <source>
        <strain evidence="2">CAU-MHL-2022a</strain>
        <tissue evidence="2">Skin</tissue>
    </source>
</reference>
<dbReference type="EMBL" id="JAKZEL010000001">
    <property type="protein sequence ID" value="KAI4548512.1"/>
    <property type="molecule type" value="Genomic_DNA"/>
</dbReference>
<accession>A0AAD4UPD1</accession>
<dbReference type="Proteomes" id="UP001214576">
    <property type="component" value="Unassembled WGS sequence"/>
</dbReference>
<evidence type="ECO:0000256" key="1">
    <source>
        <dbReference type="SAM" id="MobiDB-lite"/>
    </source>
</evidence>
<protein>
    <submittedName>
        <fullName evidence="2">Uncharacterized protein</fullName>
    </submittedName>
</protein>
<evidence type="ECO:0000313" key="3">
    <source>
        <dbReference type="Proteomes" id="UP001214576"/>
    </source>
</evidence>
<sequence>MKVKSESEVAQRSPTVRDPMDCSPPGSSAHGIFQAKIEYGLYSDGILKVSSNIEFGKSFTRTLHIWRHSKFQVCVY</sequence>
<feature type="region of interest" description="Disordered" evidence="1">
    <location>
        <begin position="1"/>
        <end position="27"/>
    </location>
</feature>
<gene>
    <name evidence="2" type="ORF">MG293_000842</name>
</gene>
<proteinExistence type="predicted"/>
<comment type="caution">
    <text evidence="2">The sequence shown here is derived from an EMBL/GenBank/DDBJ whole genome shotgun (WGS) entry which is preliminary data.</text>
</comment>
<name>A0AAD4UPD1_OVIAM</name>
<evidence type="ECO:0000313" key="2">
    <source>
        <dbReference type="EMBL" id="KAI4548512.1"/>
    </source>
</evidence>